<name>A0AA88Y1Y6_PINIB</name>
<accession>A0AA88Y1Y6</accession>
<dbReference type="AlphaFoldDB" id="A0AA88Y1Y6"/>
<reference evidence="1" key="1">
    <citation type="submission" date="2019-08" db="EMBL/GenBank/DDBJ databases">
        <title>The improved chromosome-level genome for the pearl oyster Pinctada fucata martensii using PacBio sequencing and Hi-C.</title>
        <authorList>
            <person name="Zheng Z."/>
        </authorList>
    </citation>
    <scope>NUCLEOTIDE SEQUENCE</scope>
    <source>
        <strain evidence="1">ZZ-2019</strain>
        <tissue evidence="1">Adductor muscle</tissue>
    </source>
</reference>
<dbReference type="Gene3D" id="2.10.80.10">
    <property type="entry name" value="Lipase, subunit A"/>
    <property type="match status" value="1"/>
</dbReference>
<gene>
    <name evidence="1" type="ORF">FSP39_009449</name>
</gene>
<sequence>MNLLFLCDKIIIFQSYCLRNEDCGHADRLCCSVTPSLGKRQVDANFMVHYCLPYKTENATWCDLHLQYSPEQPFYLGLCPCGPGLTCGPTDELNPKYYPRERYGKCKKSV</sequence>
<evidence type="ECO:0000313" key="2">
    <source>
        <dbReference type="Proteomes" id="UP001186944"/>
    </source>
</evidence>
<keyword evidence="2" id="KW-1185">Reference proteome</keyword>
<protein>
    <recommendedName>
        <fullName evidence="3">Prokineticin domain-containing protein</fullName>
    </recommendedName>
</protein>
<proteinExistence type="predicted"/>
<evidence type="ECO:0008006" key="3">
    <source>
        <dbReference type="Google" id="ProtNLM"/>
    </source>
</evidence>
<evidence type="ECO:0000313" key="1">
    <source>
        <dbReference type="EMBL" id="KAK3087708.1"/>
    </source>
</evidence>
<comment type="caution">
    <text evidence="1">The sequence shown here is derived from an EMBL/GenBank/DDBJ whole genome shotgun (WGS) entry which is preliminary data.</text>
</comment>
<dbReference type="EMBL" id="VSWD01000011">
    <property type="protein sequence ID" value="KAK3087708.1"/>
    <property type="molecule type" value="Genomic_DNA"/>
</dbReference>
<dbReference type="Proteomes" id="UP001186944">
    <property type="component" value="Unassembled WGS sequence"/>
</dbReference>
<organism evidence="1 2">
    <name type="scientific">Pinctada imbricata</name>
    <name type="common">Atlantic pearl-oyster</name>
    <name type="synonym">Pinctada martensii</name>
    <dbReference type="NCBI Taxonomy" id="66713"/>
    <lineage>
        <taxon>Eukaryota</taxon>
        <taxon>Metazoa</taxon>
        <taxon>Spiralia</taxon>
        <taxon>Lophotrochozoa</taxon>
        <taxon>Mollusca</taxon>
        <taxon>Bivalvia</taxon>
        <taxon>Autobranchia</taxon>
        <taxon>Pteriomorphia</taxon>
        <taxon>Pterioida</taxon>
        <taxon>Pterioidea</taxon>
        <taxon>Pteriidae</taxon>
        <taxon>Pinctada</taxon>
    </lineage>
</organism>